<dbReference type="CDD" id="cd01641">
    <property type="entry name" value="Bacterial_IMPase_like_1"/>
    <property type="match status" value="1"/>
</dbReference>
<dbReference type="Gene3D" id="3.40.190.80">
    <property type="match status" value="1"/>
</dbReference>
<feature type="binding site" evidence="12">
    <location>
        <position position="94"/>
    </location>
    <ligand>
        <name>Mg(2+)</name>
        <dbReference type="ChEBI" id="CHEBI:18420"/>
        <label>1</label>
        <note>catalytic</note>
    </ligand>
</feature>
<dbReference type="GO" id="GO:0004401">
    <property type="term" value="F:histidinol-phosphatase activity"/>
    <property type="evidence" value="ECO:0007669"/>
    <property type="project" value="UniProtKB-UniRule"/>
</dbReference>
<dbReference type="InterPro" id="IPR000760">
    <property type="entry name" value="Inositol_monophosphatase-like"/>
</dbReference>
<evidence type="ECO:0000256" key="12">
    <source>
        <dbReference type="PIRSR" id="PIRSR600760-2"/>
    </source>
</evidence>
<accession>A0A517PN03</accession>
<dbReference type="NCBIfam" id="TIGR02067">
    <property type="entry name" value="his_9_HisN"/>
    <property type="match status" value="1"/>
</dbReference>
<dbReference type="GO" id="GO:0000105">
    <property type="term" value="P:L-histidine biosynthetic process"/>
    <property type="evidence" value="ECO:0007669"/>
    <property type="project" value="UniProtKB-UniRule"/>
</dbReference>
<protein>
    <recommendedName>
        <fullName evidence="4 11">Histidinol-phosphatase</fullName>
        <ecNumber evidence="4 11">3.1.3.15</ecNumber>
    </recommendedName>
</protein>
<dbReference type="UniPathway" id="UPA00031">
    <property type="reaction ID" value="UER00013"/>
</dbReference>
<dbReference type="EMBL" id="CP036266">
    <property type="protein sequence ID" value="QDT20743.1"/>
    <property type="molecule type" value="Genomic_DNA"/>
</dbReference>
<evidence type="ECO:0000256" key="7">
    <source>
        <dbReference type="ARBA" id="ARBA00022801"/>
    </source>
</evidence>
<dbReference type="EC" id="3.1.3.15" evidence="4 11"/>
<feature type="binding site" evidence="12">
    <location>
        <position position="91"/>
    </location>
    <ligand>
        <name>Mg(2+)</name>
        <dbReference type="ChEBI" id="CHEBI:18420"/>
        <label>1</label>
        <note>catalytic</note>
    </ligand>
</feature>
<dbReference type="InterPro" id="IPR020583">
    <property type="entry name" value="Inositol_monoP_metal-BS"/>
</dbReference>
<organism evidence="13 14">
    <name type="scientific">Gimesia chilikensis</name>
    <dbReference type="NCBI Taxonomy" id="2605989"/>
    <lineage>
        <taxon>Bacteria</taxon>
        <taxon>Pseudomonadati</taxon>
        <taxon>Planctomycetota</taxon>
        <taxon>Planctomycetia</taxon>
        <taxon>Planctomycetales</taxon>
        <taxon>Planctomycetaceae</taxon>
        <taxon>Gimesia</taxon>
    </lineage>
</organism>
<evidence type="ECO:0000256" key="11">
    <source>
        <dbReference type="NCBIfam" id="TIGR02067"/>
    </source>
</evidence>
<evidence type="ECO:0000256" key="6">
    <source>
        <dbReference type="ARBA" id="ARBA00022723"/>
    </source>
</evidence>
<evidence type="ECO:0000256" key="1">
    <source>
        <dbReference type="ARBA" id="ARBA00001946"/>
    </source>
</evidence>
<keyword evidence="9" id="KW-0368">Histidine biosynthesis</keyword>
<keyword evidence="5" id="KW-0028">Amino-acid biosynthesis</keyword>
<keyword evidence="8 12" id="KW-0460">Magnesium</keyword>
<dbReference type="PANTHER" id="PTHR43200:SF6">
    <property type="entry name" value="3'(2'),5'-BISPHOSPHATE NUCLEOTIDASE"/>
    <property type="match status" value="1"/>
</dbReference>
<comment type="similarity">
    <text evidence="3">Belongs to the inositol monophosphatase superfamily.</text>
</comment>
<dbReference type="Pfam" id="PF00459">
    <property type="entry name" value="Inositol_P"/>
    <property type="match status" value="1"/>
</dbReference>
<evidence type="ECO:0000256" key="10">
    <source>
        <dbReference type="ARBA" id="ARBA00049158"/>
    </source>
</evidence>
<dbReference type="Gene3D" id="3.30.540.10">
    <property type="entry name" value="Fructose-1,6-Bisphosphatase, subunit A, domain 1"/>
    <property type="match status" value="1"/>
</dbReference>
<evidence type="ECO:0000256" key="2">
    <source>
        <dbReference type="ARBA" id="ARBA00004970"/>
    </source>
</evidence>
<gene>
    <name evidence="13" type="primary">hisN_2</name>
    <name evidence="13" type="ORF">HG66A1_25320</name>
</gene>
<evidence type="ECO:0000256" key="4">
    <source>
        <dbReference type="ARBA" id="ARBA00013085"/>
    </source>
</evidence>
<evidence type="ECO:0000256" key="9">
    <source>
        <dbReference type="ARBA" id="ARBA00023102"/>
    </source>
</evidence>
<keyword evidence="6 12" id="KW-0479">Metal-binding</keyword>
<evidence type="ECO:0000313" key="14">
    <source>
        <dbReference type="Proteomes" id="UP000320421"/>
    </source>
</evidence>
<dbReference type="AlphaFoldDB" id="A0A517PN03"/>
<evidence type="ECO:0000256" key="5">
    <source>
        <dbReference type="ARBA" id="ARBA00022605"/>
    </source>
</evidence>
<evidence type="ECO:0000256" key="3">
    <source>
        <dbReference type="ARBA" id="ARBA00009759"/>
    </source>
</evidence>
<feature type="binding site" evidence="12">
    <location>
        <position position="75"/>
    </location>
    <ligand>
        <name>Mg(2+)</name>
        <dbReference type="ChEBI" id="CHEBI:18420"/>
        <label>1</label>
        <note>catalytic</note>
    </ligand>
</feature>
<dbReference type="PANTHER" id="PTHR43200">
    <property type="entry name" value="PHOSPHATASE"/>
    <property type="match status" value="1"/>
</dbReference>
<dbReference type="Proteomes" id="UP000320421">
    <property type="component" value="Chromosome"/>
</dbReference>
<proteinExistence type="inferred from homology"/>
<name>A0A517PN03_9PLAN</name>
<comment type="pathway">
    <text evidence="2">Amino-acid biosynthesis; L-histidine biosynthesis; L-histidine from 5-phospho-alpha-D-ribose 1-diphosphate: step 8/9.</text>
</comment>
<dbReference type="SUPFAM" id="SSF56655">
    <property type="entry name" value="Carbohydrate phosphatase"/>
    <property type="match status" value="1"/>
</dbReference>
<dbReference type="OrthoDB" id="9772456at2"/>
<sequence>MTIHSEQFELKARLELALTASEKASELILKYYQSPELKVDRKSDDSPVTIADRGAEELLREEITMAFPDDSIMGEELPPVEGSNEFKWILDPIDGTKPFTQGVPLFGTLLGLEENGKLVMGVCRFPALDEVVYAIKGDGAWWKIRDQEPRRARVSEKAQLSDAVFCTTTMTRWETIGKQKAYENLCRNSYLARGWGDCYGHMLVATGRAEVMVDPVLSPWDAAALLPILEEAGGHWIDFDGKPSIYTGNGMAVNDALKDEVLQIIAQN</sequence>
<comment type="catalytic activity">
    <reaction evidence="10">
        <text>L-histidinol phosphate + H2O = L-histidinol + phosphate</text>
        <dbReference type="Rhea" id="RHEA:14465"/>
        <dbReference type="ChEBI" id="CHEBI:15377"/>
        <dbReference type="ChEBI" id="CHEBI:43474"/>
        <dbReference type="ChEBI" id="CHEBI:57699"/>
        <dbReference type="ChEBI" id="CHEBI:57980"/>
        <dbReference type="EC" id="3.1.3.15"/>
    </reaction>
</comment>
<dbReference type="PRINTS" id="PR00377">
    <property type="entry name" value="IMPHPHTASES"/>
</dbReference>
<dbReference type="InterPro" id="IPR011809">
    <property type="entry name" value="His_9_proposed"/>
</dbReference>
<dbReference type="RefSeq" id="WP_145183988.1">
    <property type="nucleotide sequence ID" value="NZ_CP036266.1"/>
</dbReference>
<reference evidence="13 14" key="1">
    <citation type="submission" date="2019-02" db="EMBL/GenBank/DDBJ databases">
        <title>Deep-cultivation of Planctomycetes and their phenomic and genomic characterization uncovers novel biology.</title>
        <authorList>
            <person name="Wiegand S."/>
            <person name="Jogler M."/>
            <person name="Boedeker C."/>
            <person name="Pinto D."/>
            <person name="Vollmers J."/>
            <person name="Rivas-Marin E."/>
            <person name="Kohn T."/>
            <person name="Peeters S.H."/>
            <person name="Heuer A."/>
            <person name="Rast P."/>
            <person name="Oberbeckmann S."/>
            <person name="Bunk B."/>
            <person name="Jeske O."/>
            <person name="Meyerdierks A."/>
            <person name="Storesund J.E."/>
            <person name="Kallscheuer N."/>
            <person name="Luecker S."/>
            <person name="Lage O.M."/>
            <person name="Pohl T."/>
            <person name="Merkel B.J."/>
            <person name="Hornburger P."/>
            <person name="Mueller R.-W."/>
            <person name="Bruemmer F."/>
            <person name="Labrenz M."/>
            <person name="Spormann A.M."/>
            <person name="Op den Camp H."/>
            <person name="Overmann J."/>
            <person name="Amann R."/>
            <person name="Jetten M.S.M."/>
            <person name="Mascher T."/>
            <person name="Medema M.H."/>
            <person name="Devos D.P."/>
            <person name="Kaster A.-K."/>
            <person name="Ovreas L."/>
            <person name="Rohde M."/>
            <person name="Galperin M.Y."/>
            <person name="Jogler C."/>
        </authorList>
    </citation>
    <scope>NUCLEOTIDE SEQUENCE [LARGE SCALE GENOMIC DNA]</scope>
    <source>
        <strain evidence="13 14">HG66A1</strain>
    </source>
</reference>
<dbReference type="InterPro" id="IPR051090">
    <property type="entry name" value="Inositol_monoP_superfamily"/>
</dbReference>
<feature type="binding site" evidence="12">
    <location>
        <position position="93"/>
    </location>
    <ligand>
        <name>Mg(2+)</name>
        <dbReference type="ChEBI" id="CHEBI:18420"/>
        <label>2</label>
    </ligand>
</feature>
<dbReference type="GO" id="GO:0046872">
    <property type="term" value="F:metal ion binding"/>
    <property type="evidence" value="ECO:0007669"/>
    <property type="project" value="UniProtKB-KW"/>
</dbReference>
<comment type="cofactor">
    <cofactor evidence="1 12">
        <name>Mg(2+)</name>
        <dbReference type="ChEBI" id="CHEBI:18420"/>
    </cofactor>
</comment>
<keyword evidence="14" id="KW-1185">Reference proteome</keyword>
<keyword evidence="7 13" id="KW-0378">Hydrolase</keyword>
<evidence type="ECO:0000256" key="8">
    <source>
        <dbReference type="ARBA" id="ARBA00022842"/>
    </source>
</evidence>
<feature type="binding site" evidence="12">
    <location>
        <position position="221"/>
    </location>
    <ligand>
        <name>Mg(2+)</name>
        <dbReference type="ChEBI" id="CHEBI:18420"/>
        <label>1</label>
        <note>catalytic</note>
    </ligand>
</feature>
<evidence type="ECO:0000313" key="13">
    <source>
        <dbReference type="EMBL" id="QDT20743.1"/>
    </source>
</evidence>
<dbReference type="PROSITE" id="PS00629">
    <property type="entry name" value="IMP_1"/>
    <property type="match status" value="1"/>
</dbReference>